<feature type="compositionally biased region" description="Polar residues" evidence="8">
    <location>
        <begin position="1"/>
        <end position="12"/>
    </location>
</feature>
<evidence type="ECO:0000259" key="9">
    <source>
        <dbReference type="PROSITE" id="PS50011"/>
    </source>
</evidence>
<evidence type="ECO:0000313" key="12">
    <source>
        <dbReference type="Proteomes" id="UP000692954"/>
    </source>
</evidence>
<name>A0A8S1MP22_9CILI</name>
<evidence type="ECO:0000259" key="10">
    <source>
        <dbReference type="PROSITE" id="PS50222"/>
    </source>
</evidence>
<dbReference type="Pfam" id="PF00069">
    <property type="entry name" value="Pkinase"/>
    <property type="match status" value="1"/>
</dbReference>
<keyword evidence="5" id="KW-0418">Kinase</keyword>
<reference evidence="11" key="1">
    <citation type="submission" date="2021-01" db="EMBL/GenBank/DDBJ databases">
        <authorList>
            <consortium name="Genoscope - CEA"/>
            <person name="William W."/>
        </authorList>
    </citation>
    <scope>NUCLEOTIDE SEQUENCE</scope>
</reference>
<keyword evidence="3" id="KW-0808">Transferase</keyword>
<dbReference type="FunFam" id="1.10.510.10:FF:000709">
    <property type="entry name" value="CAMK/CAMK1 protein kinase, variant 2"/>
    <property type="match status" value="1"/>
</dbReference>
<gene>
    <name evidence="11" type="ORF">PSON_ATCC_30995.1.T0350091</name>
</gene>
<comment type="cofactor">
    <cofactor evidence="1">
        <name>Mg(2+)</name>
        <dbReference type="ChEBI" id="CHEBI:18420"/>
    </cofactor>
</comment>
<dbReference type="PROSITE" id="PS00108">
    <property type="entry name" value="PROTEIN_KINASE_ST"/>
    <property type="match status" value="1"/>
</dbReference>
<evidence type="ECO:0000256" key="5">
    <source>
        <dbReference type="ARBA" id="ARBA00022777"/>
    </source>
</evidence>
<dbReference type="CDD" id="cd00051">
    <property type="entry name" value="EFh"/>
    <property type="match status" value="1"/>
</dbReference>
<evidence type="ECO:0008006" key="13">
    <source>
        <dbReference type="Google" id="ProtNLM"/>
    </source>
</evidence>
<feature type="region of interest" description="Disordered" evidence="8">
    <location>
        <begin position="1"/>
        <end position="31"/>
    </location>
</feature>
<evidence type="ECO:0000313" key="11">
    <source>
        <dbReference type="EMBL" id="CAD8076654.1"/>
    </source>
</evidence>
<feature type="domain" description="EF-hand" evidence="10">
    <location>
        <begin position="390"/>
        <end position="424"/>
    </location>
</feature>
<dbReference type="PROSITE" id="PS50222">
    <property type="entry name" value="EF_HAND_2"/>
    <property type="match status" value="4"/>
</dbReference>
<dbReference type="Proteomes" id="UP000692954">
    <property type="component" value="Unassembled WGS sequence"/>
</dbReference>
<evidence type="ECO:0000256" key="6">
    <source>
        <dbReference type="ARBA" id="ARBA00022840"/>
    </source>
</evidence>
<evidence type="ECO:0000256" key="3">
    <source>
        <dbReference type="ARBA" id="ARBA00022679"/>
    </source>
</evidence>
<sequence length="458" mass="53936">MEIKISSNTFKQQKSKKPNYEQEKSLAQGPNSRVMRIEHQGVRKTLKRVPKDQSQNEIKILQQLDHPNILKLYEFYEDNNEYCLITDYWEGGDLYEYLCKHDEIDEYDIAQIMKQLFSILHYIHSKKIIHRDIKSENILVEKQEDGCILIKMIDWGIATQFQNGSKLYTTVGTPYYMAPEVFKQCYDEKCDIWSSGILLYEIVTGNLPFYARQADEIQRRILDTKPNFDLPVFQKCSSELNNLIKILLNKDPERRPSAKELLEHEFFQLRKERRASQEFNTCFQESVSRLIEFRVKNKLQQAVLSFMGSFQQTPEEERQLIRIFNEIDLDRDGKLTCDELAKALKTIYMYDELQAQMQASILMQQIDIDNNGFLEYSEFIMACSQKRVLLTENNLKNAFQQFDLNGDGVISIQEIKKVLEGNESITDEKWQEVIKEIDINGDGEVSYEEFLVMMKQLL</sequence>
<protein>
    <recommendedName>
        <fullName evidence="13">Protein kinase domain containing protein</fullName>
    </recommendedName>
</protein>
<evidence type="ECO:0000256" key="7">
    <source>
        <dbReference type="ARBA" id="ARBA00024334"/>
    </source>
</evidence>
<dbReference type="PROSITE" id="PS50011">
    <property type="entry name" value="PROTEIN_KINASE_DOM"/>
    <property type="match status" value="1"/>
</dbReference>
<keyword evidence="4" id="KW-0547">Nucleotide-binding</keyword>
<evidence type="ECO:0000256" key="2">
    <source>
        <dbReference type="ARBA" id="ARBA00022527"/>
    </source>
</evidence>
<proteinExistence type="inferred from homology"/>
<organism evidence="11 12">
    <name type="scientific">Paramecium sonneborni</name>
    <dbReference type="NCBI Taxonomy" id="65129"/>
    <lineage>
        <taxon>Eukaryota</taxon>
        <taxon>Sar</taxon>
        <taxon>Alveolata</taxon>
        <taxon>Ciliophora</taxon>
        <taxon>Intramacronucleata</taxon>
        <taxon>Oligohymenophorea</taxon>
        <taxon>Peniculida</taxon>
        <taxon>Parameciidae</taxon>
        <taxon>Paramecium</taxon>
    </lineage>
</organism>
<dbReference type="InterPro" id="IPR002048">
    <property type="entry name" value="EF_hand_dom"/>
</dbReference>
<feature type="domain" description="EF-hand" evidence="10">
    <location>
        <begin position="425"/>
        <end position="458"/>
    </location>
</feature>
<feature type="domain" description="EF-hand" evidence="10">
    <location>
        <begin position="315"/>
        <end position="350"/>
    </location>
</feature>
<keyword evidence="6" id="KW-0067">ATP-binding</keyword>
<dbReference type="InterPro" id="IPR000719">
    <property type="entry name" value="Prot_kinase_dom"/>
</dbReference>
<accession>A0A8S1MP22</accession>
<dbReference type="PROSITE" id="PS00018">
    <property type="entry name" value="EF_HAND_1"/>
    <property type="match status" value="3"/>
</dbReference>
<comment type="similarity">
    <text evidence="7">Belongs to the protein kinase superfamily. Ser/Thr protein kinase family. CDPK subfamily.</text>
</comment>
<keyword evidence="2" id="KW-0723">Serine/threonine-protein kinase</keyword>
<dbReference type="AlphaFoldDB" id="A0A8S1MP22"/>
<dbReference type="OrthoDB" id="4062651at2759"/>
<dbReference type="InterPro" id="IPR050205">
    <property type="entry name" value="CDPK_Ser/Thr_kinases"/>
</dbReference>
<dbReference type="EMBL" id="CAJJDN010000035">
    <property type="protein sequence ID" value="CAD8076654.1"/>
    <property type="molecule type" value="Genomic_DNA"/>
</dbReference>
<dbReference type="FunFam" id="1.10.238.10:FF:000299">
    <property type="entry name" value="Uncharacterized protein"/>
    <property type="match status" value="1"/>
</dbReference>
<feature type="domain" description="EF-hand" evidence="10">
    <location>
        <begin position="354"/>
        <end position="389"/>
    </location>
</feature>
<evidence type="ECO:0000256" key="4">
    <source>
        <dbReference type="ARBA" id="ARBA00022741"/>
    </source>
</evidence>
<evidence type="ECO:0000256" key="8">
    <source>
        <dbReference type="SAM" id="MobiDB-lite"/>
    </source>
</evidence>
<dbReference type="InterPro" id="IPR008271">
    <property type="entry name" value="Ser/Thr_kinase_AS"/>
</dbReference>
<evidence type="ECO:0000256" key="1">
    <source>
        <dbReference type="ARBA" id="ARBA00001946"/>
    </source>
</evidence>
<keyword evidence="12" id="KW-1185">Reference proteome</keyword>
<dbReference type="GO" id="GO:0005509">
    <property type="term" value="F:calcium ion binding"/>
    <property type="evidence" value="ECO:0007669"/>
    <property type="project" value="InterPro"/>
</dbReference>
<comment type="caution">
    <text evidence="11">The sequence shown here is derived from an EMBL/GenBank/DDBJ whole genome shotgun (WGS) entry which is preliminary data.</text>
</comment>
<dbReference type="PANTHER" id="PTHR24349">
    <property type="entry name" value="SERINE/THREONINE-PROTEIN KINASE"/>
    <property type="match status" value="1"/>
</dbReference>
<feature type="domain" description="Protein kinase" evidence="9">
    <location>
        <begin position="20"/>
        <end position="267"/>
    </location>
</feature>
<dbReference type="InterPro" id="IPR018247">
    <property type="entry name" value="EF_Hand_1_Ca_BS"/>
</dbReference>
<dbReference type="GO" id="GO:0005524">
    <property type="term" value="F:ATP binding"/>
    <property type="evidence" value="ECO:0007669"/>
    <property type="project" value="UniProtKB-KW"/>
</dbReference>
<dbReference type="Pfam" id="PF13499">
    <property type="entry name" value="EF-hand_7"/>
    <property type="match status" value="2"/>
</dbReference>
<dbReference type="SMART" id="SM00054">
    <property type="entry name" value="EFh"/>
    <property type="match status" value="4"/>
</dbReference>
<dbReference type="SMART" id="SM00220">
    <property type="entry name" value="S_TKc"/>
    <property type="match status" value="1"/>
</dbReference>
<dbReference type="FunFam" id="3.30.200.20:FF:001734">
    <property type="entry name" value="Uncharacterized protein"/>
    <property type="match status" value="1"/>
</dbReference>
<dbReference type="GO" id="GO:0004674">
    <property type="term" value="F:protein serine/threonine kinase activity"/>
    <property type="evidence" value="ECO:0007669"/>
    <property type="project" value="UniProtKB-KW"/>
</dbReference>